<evidence type="ECO:0000313" key="1">
    <source>
        <dbReference type="EMBL" id="MFM9607179.1"/>
    </source>
</evidence>
<reference evidence="1 2" key="1">
    <citation type="submission" date="2024-12" db="EMBL/GenBank/DDBJ databases">
        <title>Forecasting of Potato common scab and diversities of Pathogenic streptomyces spp. in china.</title>
        <authorList>
            <person name="Handique U."/>
            <person name="Wu J."/>
        </authorList>
    </citation>
    <scope>NUCLEOTIDE SEQUENCE [LARGE SCALE GENOMIC DNA]</scope>
    <source>
        <strain evidence="1 2">ZRIMU1530</strain>
    </source>
</reference>
<evidence type="ECO:0008006" key="3">
    <source>
        <dbReference type="Google" id="ProtNLM"/>
    </source>
</evidence>
<proteinExistence type="predicted"/>
<sequence>MAGIFTLLTAGTAQAQPRTADAGSGTRSLPAKVEQRIAALEASGAKILDVTSAPYVKAGAKTDGKKLAYGTEESGKAEATPAAYPTGCGLWVLVYRQGNLIYNDSLTSCLYQVLDIQMHSGLAWSRWFGWEELYSQTFDTDDSSSLDTYIWVDCTGSGTHDYQGVTNGFIETYSGDEYSAAAYDQIDRIECG</sequence>
<organism evidence="1 2">
    <name type="scientific">Streptomyces niveiscabiei</name>
    <dbReference type="NCBI Taxonomy" id="164115"/>
    <lineage>
        <taxon>Bacteria</taxon>
        <taxon>Bacillati</taxon>
        <taxon>Actinomycetota</taxon>
        <taxon>Actinomycetes</taxon>
        <taxon>Kitasatosporales</taxon>
        <taxon>Streptomycetaceae</taxon>
        <taxon>Streptomyces</taxon>
    </lineage>
</organism>
<dbReference type="Proteomes" id="UP001631957">
    <property type="component" value="Unassembled WGS sequence"/>
</dbReference>
<dbReference type="EMBL" id="JBJVNI010000001">
    <property type="protein sequence ID" value="MFM9607179.1"/>
    <property type="molecule type" value="Genomic_DNA"/>
</dbReference>
<accession>A0ABW9HGL0</accession>
<keyword evidence="2" id="KW-1185">Reference proteome</keyword>
<dbReference type="RefSeq" id="WP_409119992.1">
    <property type="nucleotide sequence ID" value="NZ_JBJVNI010000001.1"/>
</dbReference>
<name>A0ABW9HGL0_9ACTN</name>
<gene>
    <name evidence="1" type="ORF">ACKI18_00475</name>
</gene>
<evidence type="ECO:0000313" key="2">
    <source>
        <dbReference type="Proteomes" id="UP001631957"/>
    </source>
</evidence>
<comment type="caution">
    <text evidence="1">The sequence shown here is derived from an EMBL/GenBank/DDBJ whole genome shotgun (WGS) entry which is preliminary data.</text>
</comment>
<protein>
    <recommendedName>
        <fullName evidence="3">Secreted protein</fullName>
    </recommendedName>
</protein>